<keyword evidence="10" id="KW-1185">Reference proteome</keyword>
<dbReference type="Gramene" id="Pp3c7_13920V3.2">
    <property type="protein sequence ID" value="Pp3c7_13920V3.2"/>
    <property type="gene ID" value="Pp3c7_13920"/>
</dbReference>
<dbReference type="PaxDb" id="3218-PP1S75_22V6.1"/>
<dbReference type="GeneID" id="112284695"/>
<dbReference type="EnsemblPlants" id="Pp3c7_13920V3.2">
    <property type="protein sequence ID" value="Pp3c7_13920V3.2"/>
    <property type="gene ID" value="Pp3c7_13920"/>
</dbReference>
<feature type="transmembrane region" description="Helical" evidence="7">
    <location>
        <begin position="567"/>
        <end position="584"/>
    </location>
</feature>
<organism evidence="8">
    <name type="scientific">Physcomitrium patens</name>
    <name type="common">Spreading-leaved earth moss</name>
    <name type="synonym">Physcomitrella patens</name>
    <dbReference type="NCBI Taxonomy" id="3218"/>
    <lineage>
        <taxon>Eukaryota</taxon>
        <taxon>Viridiplantae</taxon>
        <taxon>Streptophyta</taxon>
        <taxon>Embryophyta</taxon>
        <taxon>Bryophyta</taxon>
        <taxon>Bryophytina</taxon>
        <taxon>Bryopsida</taxon>
        <taxon>Funariidae</taxon>
        <taxon>Funariales</taxon>
        <taxon>Funariaceae</taxon>
        <taxon>Physcomitrium</taxon>
    </lineage>
</organism>
<proteinExistence type="inferred from homology"/>
<reference evidence="8 10" key="1">
    <citation type="journal article" date="2008" name="Science">
        <title>The Physcomitrella genome reveals evolutionary insights into the conquest of land by plants.</title>
        <authorList>
            <person name="Rensing S."/>
            <person name="Lang D."/>
            <person name="Zimmer A."/>
            <person name="Terry A."/>
            <person name="Salamov A."/>
            <person name="Shapiro H."/>
            <person name="Nishiyama T."/>
            <person name="Perroud P.-F."/>
            <person name="Lindquist E."/>
            <person name="Kamisugi Y."/>
            <person name="Tanahashi T."/>
            <person name="Sakakibara K."/>
            <person name="Fujita T."/>
            <person name="Oishi K."/>
            <person name="Shin-I T."/>
            <person name="Kuroki Y."/>
            <person name="Toyoda A."/>
            <person name="Suzuki Y."/>
            <person name="Hashimoto A."/>
            <person name="Yamaguchi K."/>
            <person name="Sugano A."/>
            <person name="Kohara Y."/>
            <person name="Fujiyama A."/>
            <person name="Anterola A."/>
            <person name="Aoki S."/>
            <person name="Ashton N."/>
            <person name="Barbazuk W.B."/>
            <person name="Barker E."/>
            <person name="Bennetzen J."/>
            <person name="Bezanilla M."/>
            <person name="Blankenship R."/>
            <person name="Cho S.H."/>
            <person name="Dutcher S."/>
            <person name="Estelle M."/>
            <person name="Fawcett J.A."/>
            <person name="Gundlach H."/>
            <person name="Hanada K."/>
            <person name="Heyl A."/>
            <person name="Hicks K.A."/>
            <person name="Hugh J."/>
            <person name="Lohr M."/>
            <person name="Mayer K."/>
            <person name="Melkozernov A."/>
            <person name="Murata T."/>
            <person name="Nelson D."/>
            <person name="Pils B."/>
            <person name="Prigge M."/>
            <person name="Reiss B."/>
            <person name="Renner T."/>
            <person name="Rombauts S."/>
            <person name="Rushton P."/>
            <person name="Sanderfoot A."/>
            <person name="Schween G."/>
            <person name="Shiu S.-H."/>
            <person name="Stueber K."/>
            <person name="Theodoulou F.L."/>
            <person name="Tu H."/>
            <person name="Van de Peer Y."/>
            <person name="Verrier P.J."/>
            <person name="Waters E."/>
            <person name="Wood A."/>
            <person name="Yang L."/>
            <person name="Cove D."/>
            <person name="Cuming A."/>
            <person name="Hasebe M."/>
            <person name="Lucas S."/>
            <person name="Mishler D.B."/>
            <person name="Reski R."/>
            <person name="Grigoriev I."/>
            <person name="Quatrano R.S."/>
            <person name="Boore J.L."/>
        </authorList>
    </citation>
    <scope>NUCLEOTIDE SEQUENCE [LARGE SCALE GENOMIC DNA]</scope>
    <source>
        <strain evidence="9 10">cv. Gransden 2004</strain>
    </source>
</reference>
<reference evidence="9" key="3">
    <citation type="submission" date="2020-12" db="UniProtKB">
        <authorList>
            <consortium name="EnsemblPlants"/>
        </authorList>
    </citation>
    <scope>IDENTIFICATION</scope>
</reference>
<reference evidence="8 10" key="2">
    <citation type="journal article" date="2018" name="Plant J.">
        <title>The Physcomitrella patens chromosome-scale assembly reveals moss genome structure and evolution.</title>
        <authorList>
            <person name="Lang D."/>
            <person name="Ullrich K.K."/>
            <person name="Murat F."/>
            <person name="Fuchs J."/>
            <person name="Jenkins J."/>
            <person name="Haas F.B."/>
            <person name="Piednoel M."/>
            <person name="Gundlach H."/>
            <person name="Van Bel M."/>
            <person name="Meyberg R."/>
            <person name="Vives C."/>
            <person name="Morata J."/>
            <person name="Symeonidi A."/>
            <person name="Hiss M."/>
            <person name="Muchero W."/>
            <person name="Kamisugi Y."/>
            <person name="Saleh O."/>
            <person name="Blanc G."/>
            <person name="Decker E.L."/>
            <person name="van Gessel N."/>
            <person name="Grimwood J."/>
            <person name="Hayes R.D."/>
            <person name="Graham S.W."/>
            <person name="Gunter L.E."/>
            <person name="McDaniel S.F."/>
            <person name="Hoernstein S.N.W."/>
            <person name="Larsson A."/>
            <person name="Li F.W."/>
            <person name="Perroud P.F."/>
            <person name="Phillips J."/>
            <person name="Ranjan P."/>
            <person name="Rokshar D.S."/>
            <person name="Rothfels C.J."/>
            <person name="Schneider L."/>
            <person name="Shu S."/>
            <person name="Stevenson D.W."/>
            <person name="Thummler F."/>
            <person name="Tillich M."/>
            <person name="Villarreal Aguilar J.C."/>
            <person name="Widiez T."/>
            <person name="Wong G.K."/>
            <person name="Wymore A."/>
            <person name="Zhang Y."/>
            <person name="Zimmer A.D."/>
            <person name="Quatrano R.S."/>
            <person name="Mayer K.F.X."/>
            <person name="Goodstein D."/>
            <person name="Casacuberta J.M."/>
            <person name="Vandepoele K."/>
            <person name="Reski R."/>
            <person name="Cuming A.C."/>
            <person name="Tuskan G.A."/>
            <person name="Maumus F."/>
            <person name="Salse J."/>
            <person name="Schmutz J."/>
            <person name="Rensing S.A."/>
        </authorList>
    </citation>
    <scope>NUCLEOTIDE SEQUENCE [LARGE SCALE GENOMIC DNA]</scope>
    <source>
        <strain evidence="9 10">cv. Gransden 2004</strain>
    </source>
</reference>
<feature type="transmembrane region" description="Helical" evidence="7">
    <location>
        <begin position="483"/>
        <end position="502"/>
    </location>
</feature>
<feature type="transmembrane region" description="Helical" evidence="7">
    <location>
        <begin position="402"/>
        <end position="422"/>
    </location>
</feature>
<feature type="transmembrane region" description="Helical" evidence="7">
    <location>
        <begin position="94"/>
        <end position="113"/>
    </location>
</feature>
<dbReference type="eggNOG" id="KOG1237">
    <property type="taxonomic scope" value="Eukaryota"/>
</dbReference>
<accession>A9SG37</accession>
<feature type="transmembrane region" description="Helical" evidence="7">
    <location>
        <begin position="53"/>
        <end position="74"/>
    </location>
</feature>
<feature type="transmembrane region" description="Helical" evidence="7">
    <location>
        <begin position="443"/>
        <end position="463"/>
    </location>
</feature>
<feature type="transmembrane region" description="Helical" evidence="7">
    <location>
        <begin position="360"/>
        <end position="382"/>
    </location>
</feature>
<dbReference type="InterPro" id="IPR000109">
    <property type="entry name" value="POT_fam"/>
</dbReference>
<dbReference type="EnsemblPlants" id="Pp3c7_13920V3.1">
    <property type="protein sequence ID" value="Pp3c7_13920V3.1"/>
    <property type="gene ID" value="Pp3c7_13920"/>
</dbReference>
<dbReference type="EMBL" id="ABEU02000007">
    <property type="protein sequence ID" value="PNR51176.1"/>
    <property type="molecule type" value="Genomic_DNA"/>
</dbReference>
<dbReference type="Pfam" id="PF00854">
    <property type="entry name" value="PTR2"/>
    <property type="match status" value="1"/>
</dbReference>
<dbReference type="Gene3D" id="1.20.1250.20">
    <property type="entry name" value="MFS general substrate transporter like domains"/>
    <property type="match status" value="1"/>
</dbReference>
<feature type="transmembrane region" description="Helical" evidence="7">
    <location>
        <begin position="523"/>
        <end position="547"/>
    </location>
</feature>
<feature type="compositionally biased region" description="Polar residues" evidence="6">
    <location>
        <begin position="31"/>
        <end position="43"/>
    </location>
</feature>
<dbReference type="GO" id="GO:0055085">
    <property type="term" value="P:transmembrane transport"/>
    <property type="evidence" value="ECO:0000318"/>
    <property type="project" value="GO_Central"/>
</dbReference>
<gene>
    <name evidence="9" type="primary">LOC112284695</name>
    <name evidence="8" type="ORF">PHYPA_010362</name>
</gene>
<dbReference type="Proteomes" id="UP000006727">
    <property type="component" value="Chromosome 7"/>
</dbReference>
<evidence type="ECO:0000256" key="5">
    <source>
        <dbReference type="ARBA" id="ARBA00023136"/>
    </source>
</evidence>
<dbReference type="OrthoDB" id="8904098at2759"/>
<dbReference type="RefSeq" id="XP_024380518.1">
    <property type="nucleotide sequence ID" value="XM_024524750.2"/>
</dbReference>
<evidence type="ECO:0000256" key="7">
    <source>
        <dbReference type="SAM" id="Phobius"/>
    </source>
</evidence>
<keyword evidence="5 7" id="KW-0472">Membrane</keyword>
<dbReference type="Gramene" id="Pp3c7_13920V3.1">
    <property type="protein sequence ID" value="Pp3c7_13920V3.1"/>
    <property type="gene ID" value="Pp3c7_13920"/>
</dbReference>
<keyword evidence="3 7" id="KW-0812">Transmembrane</keyword>
<dbReference type="GO" id="GO:0022857">
    <property type="term" value="F:transmembrane transporter activity"/>
    <property type="evidence" value="ECO:0000318"/>
    <property type="project" value="GO_Central"/>
</dbReference>
<dbReference type="GO" id="GO:0016020">
    <property type="term" value="C:membrane"/>
    <property type="evidence" value="ECO:0000318"/>
    <property type="project" value="GO_Central"/>
</dbReference>
<evidence type="ECO:0000256" key="4">
    <source>
        <dbReference type="ARBA" id="ARBA00022989"/>
    </source>
</evidence>
<sequence>MATEDRLTLPWSNGEKLKDAVSSMEREQLDDSQQVSPESTSSRKFGGWKTSPYILGNHALTTIAYYGVATNLVLYLTQILHEGNSSAAANYSNWLGTSYLTSLIGAFLGDAYWGRYRTAIIFSAINLSGMVILTLSVTLPYLRPPPCPAAMAAIHECPEPSVQQIGVFYFAIYSIALGAGGFQPCLSALGADQFDELDPKESKQQKVFFSVYYLCLCAAALVSGSVIVYIEANVGWDWGFGISLGALVVGNFVLVLGSRLYRQHPPAGNPLARIAQVVVASIRKWQVVAPKDDTLLYEVEDSDTSAIQGTRKIKRSHEFMFLDKAATASEAEKQAAPGSFSPWRLVTVTQVEEVKFILRILPIWFCSIIFSAIYTQMLTLFIVQGATMDTRIGRFNVPPASISLFDFISVLSWAPIYEWVLVPMARSYSGNERGFTGLQRMGIGLAVMTVAMVAAATIEIARLKTARIHGLLDAVDVPVPMSIFWQVPQYSLVGASEVFTYIGQLEFFYEQSPDGIRGLGSALALTTFGLGNFLSSILVTGVTKITSTGGSPGWIPAKNLNRGHLDYFYWFLAGLSTLNLALYIKCAQWYRITSAQLTIPSGTCMSPTGCAEHKSFHDQETANL</sequence>
<evidence type="ECO:0000313" key="9">
    <source>
        <dbReference type="EnsemblPlants" id="Pp3c7_13920V3.1"/>
    </source>
</evidence>
<protein>
    <submittedName>
        <fullName evidence="8 9">Uncharacterized protein</fullName>
    </submittedName>
</protein>
<dbReference type="AlphaFoldDB" id="A9SG37"/>
<dbReference type="OMA" id="PISLWWE"/>
<evidence type="ECO:0000256" key="6">
    <source>
        <dbReference type="SAM" id="MobiDB-lite"/>
    </source>
</evidence>
<evidence type="ECO:0000313" key="10">
    <source>
        <dbReference type="Proteomes" id="UP000006727"/>
    </source>
</evidence>
<dbReference type="SUPFAM" id="SSF103473">
    <property type="entry name" value="MFS general substrate transporter"/>
    <property type="match status" value="1"/>
</dbReference>
<evidence type="ECO:0000256" key="1">
    <source>
        <dbReference type="ARBA" id="ARBA00004141"/>
    </source>
</evidence>
<dbReference type="KEGG" id="ppp:112284695"/>
<keyword evidence="4 7" id="KW-1133">Transmembrane helix</keyword>
<feature type="transmembrane region" description="Helical" evidence="7">
    <location>
        <begin position="236"/>
        <end position="256"/>
    </location>
</feature>
<evidence type="ECO:0000256" key="2">
    <source>
        <dbReference type="ARBA" id="ARBA00005982"/>
    </source>
</evidence>
<comment type="subcellular location">
    <subcellularLocation>
        <location evidence="1">Membrane</location>
        <topology evidence="1">Multi-pass membrane protein</topology>
    </subcellularLocation>
</comment>
<feature type="transmembrane region" description="Helical" evidence="7">
    <location>
        <begin position="162"/>
        <end position="186"/>
    </location>
</feature>
<dbReference type="PANTHER" id="PTHR11654">
    <property type="entry name" value="OLIGOPEPTIDE TRANSPORTER-RELATED"/>
    <property type="match status" value="1"/>
</dbReference>
<name>A9SG37_PHYPA</name>
<feature type="region of interest" description="Disordered" evidence="6">
    <location>
        <begin position="19"/>
        <end position="44"/>
    </location>
</feature>
<dbReference type="HOGENOM" id="CLU_009313_4_1_1"/>
<comment type="similarity">
    <text evidence="2">Belongs to the major facilitator superfamily. Proton-dependent oligopeptide transporter (POT/PTR) (TC 2.A.17) family.</text>
</comment>
<feature type="transmembrane region" description="Helical" evidence="7">
    <location>
        <begin position="120"/>
        <end position="142"/>
    </location>
</feature>
<evidence type="ECO:0000313" key="8">
    <source>
        <dbReference type="EMBL" id="PNR51176.1"/>
    </source>
</evidence>
<evidence type="ECO:0000256" key="3">
    <source>
        <dbReference type="ARBA" id="ARBA00022692"/>
    </source>
</evidence>
<feature type="transmembrane region" description="Helical" evidence="7">
    <location>
        <begin position="207"/>
        <end position="230"/>
    </location>
</feature>
<feature type="compositionally biased region" description="Basic and acidic residues" evidence="6">
    <location>
        <begin position="19"/>
        <end position="29"/>
    </location>
</feature>
<dbReference type="InterPro" id="IPR036259">
    <property type="entry name" value="MFS_trans_sf"/>
</dbReference>